<protein>
    <submittedName>
        <fullName evidence="1">Ribosomal protein L10</fullName>
    </submittedName>
</protein>
<dbReference type="AlphaFoldDB" id="A0A1Z1R235"/>
<dbReference type="EMBL" id="KX808377">
    <property type="protein sequence ID" value="ARX11183.1"/>
    <property type="molecule type" value="Genomic_DNA"/>
</dbReference>
<reference evidence="1" key="1">
    <citation type="journal article" date="2017" name="PLoS ONE">
        <title>Mitochondrial genome evolution in Alismatales: Size reduction and extensive loss of ribosomal protein genes.</title>
        <authorList>
            <person name="Petersen G."/>
            <person name="Cuenca A."/>
            <person name="Zervas A."/>
            <person name="Ross G.T."/>
            <person name="Graham S.W."/>
            <person name="Barrett C.F."/>
            <person name="Davis J.I."/>
            <person name="Seberg O."/>
        </authorList>
    </citation>
    <scope>NUCLEOTIDE SEQUENCE</scope>
</reference>
<accession>A0A1Z1R235</accession>
<keyword evidence="1" id="KW-0496">Mitochondrion</keyword>
<geneLocation type="mitochondrion" evidence="1"/>
<proteinExistence type="predicted"/>
<organism evidence="1">
    <name type="scientific">Halophila decipiens</name>
    <dbReference type="NCBI Taxonomy" id="55459"/>
    <lineage>
        <taxon>Eukaryota</taxon>
        <taxon>Viridiplantae</taxon>
        <taxon>Streptophyta</taxon>
        <taxon>Embryophyta</taxon>
        <taxon>Tracheophyta</taxon>
        <taxon>Spermatophyta</taxon>
        <taxon>Magnoliopsida</taxon>
        <taxon>Liliopsida</taxon>
        <taxon>Hydrocharitaceae</taxon>
        <taxon>Halophila</taxon>
    </lineage>
</organism>
<name>A0A1Z1R235_9LILI</name>
<dbReference type="GO" id="GO:0005840">
    <property type="term" value="C:ribosome"/>
    <property type="evidence" value="ECO:0007669"/>
    <property type="project" value="UniProtKB-KW"/>
</dbReference>
<evidence type="ECO:0000313" key="1">
    <source>
        <dbReference type="EMBL" id="ARX11183.1"/>
    </source>
</evidence>
<keyword evidence="1" id="KW-0689">Ribosomal protein</keyword>
<keyword evidence="1" id="KW-0687">Ribonucleoprotein</keyword>
<sequence length="143" mass="16212">MRQFGISLKEKESRVSGEVPEILVSFHSSGSTSHQWRKLQNPWFPGRTPFRPSSGTKKGLFAQQGAGPTCILYLAEEALDRSDFLPSLDQDLLELYGQYRSTLGNHMDVEKAHSLEPRSIFHFHLPSSYLSLVCSRYSHLSRS</sequence>
<gene>
    <name evidence="1" type="primary">rpl10</name>
</gene>